<gene>
    <name evidence="3" type="ORF">O181_017139</name>
</gene>
<dbReference type="GO" id="GO:0006508">
    <property type="term" value="P:proteolysis"/>
    <property type="evidence" value="ECO:0007669"/>
    <property type="project" value="UniProtKB-KW"/>
</dbReference>
<evidence type="ECO:0000313" key="4">
    <source>
        <dbReference type="Proteomes" id="UP000765509"/>
    </source>
</evidence>
<dbReference type="InterPro" id="IPR039537">
    <property type="entry name" value="Retrotran_Ty1/copia-like"/>
</dbReference>
<dbReference type="PANTHER" id="PTHR42648">
    <property type="entry name" value="TRANSPOSASE, PUTATIVE-RELATED"/>
    <property type="match status" value="1"/>
</dbReference>
<dbReference type="InterPro" id="IPR054722">
    <property type="entry name" value="PolX-like_BBD"/>
</dbReference>
<sequence>MEALFTTAWNTLNSPFSLFIDCGATHHMFNNRSLFTNFTERSKRISTSNPLSNLICKGHEMVKIIIKNKSFTLLNCLFVPKPMKNLVSHLDLCKAPITINKDSSMFQLSQNNQPFLSGQLINKLMGVFFNQPTENLTKGSPNPPWHLCLEHPSNQVLKSLGLQPIDDNSCDTCAKEKMTALPFKGHFVEVTKPLDCLHLDIVGPISPPSKSGHRYFLTIIDQ</sequence>
<organism evidence="3 4">
    <name type="scientific">Austropuccinia psidii MF-1</name>
    <dbReference type="NCBI Taxonomy" id="1389203"/>
    <lineage>
        <taxon>Eukaryota</taxon>
        <taxon>Fungi</taxon>
        <taxon>Dikarya</taxon>
        <taxon>Basidiomycota</taxon>
        <taxon>Pucciniomycotina</taxon>
        <taxon>Pucciniomycetes</taxon>
        <taxon>Pucciniales</taxon>
        <taxon>Sphaerophragmiaceae</taxon>
        <taxon>Austropuccinia</taxon>
    </lineage>
</organism>
<accession>A0A9Q3C567</accession>
<keyword evidence="1" id="KW-0645">Protease</keyword>
<keyword evidence="1" id="KW-0378">Hydrolase</keyword>
<keyword evidence="4" id="KW-1185">Reference proteome</keyword>
<dbReference type="OrthoDB" id="2135676at2759"/>
<dbReference type="PANTHER" id="PTHR42648:SF31">
    <property type="entry name" value="RNA-DIRECTED DNA POLYMERASE"/>
    <property type="match status" value="1"/>
</dbReference>
<evidence type="ECO:0000256" key="1">
    <source>
        <dbReference type="ARBA" id="ARBA00022670"/>
    </source>
</evidence>
<comment type="caution">
    <text evidence="3">The sequence shown here is derived from an EMBL/GenBank/DDBJ whole genome shotgun (WGS) entry which is preliminary data.</text>
</comment>
<dbReference type="Pfam" id="PF22936">
    <property type="entry name" value="Pol_BBD"/>
    <property type="match status" value="1"/>
</dbReference>
<dbReference type="AlphaFoldDB" id="A0A9Q3C567"/>
<dbReference type="Proteomes" id="UP000765509">
    <property type="component" value="Unassembled WGS sequence"/>
</dbReference>
<feature type="domain" description="Retrovirus-related Pol polyprotein from transposon TNT 1-94-like beta-barrel" evidence="2">
    <location>
        <begin position="19"/>
        <end position="92"/>
    </location>
</feature>
<evidence type="ECO:0000313" key="3">
    <source>
        <dbReference type="EMBL" id="MBW0477424.1"/>
    </source>
</evidence>
<reference evidence="3" key="1">
    <citation type="submission" date="2021-03" db="EMBL/GenBank/DDBJ databases">
        <title>Draft genome sequence of rust myrtle Austropuccinia psidii MF-1, a brazilian biotype.</title>
        <authorList>
            <person name="Quecine M.C."/>
            <person name="Pachon D.M.R."/>
            <person name="Bonatelli M.L."/>
            <person name="Correr F.H."/>
            <person name="Franceschini L.M."/>
            <person name="Leite T.F."/>
            <person name="Margarido G.R.A."/>
            <person name="Almeida C.A."/>
            <person name="Ferrarezi J.A."/>
            <person name="Labate C.A."/>
        </authorList>
    </citation>
    <scope>NUCLEOTIDE SEQUENCE</scope>
    <source>
        <strain evidence="3">MF-1</strain>
    </source>
</reference>
<proteinExistence type="predicted"/>
<name>A0A9Q3C567_9BASI</name>
<evidence type="ECO:0000259" key="2">
    <source>
        <dbReference type="Pfam" id="PF22936"/>
    </source>
</evidence>
<dbReference type="EMBL" id="AVOT02004805">
    <property type="protein sequence ID" value="MBW0477424.1"/>
    <property type="molecule type" value="Genomic_DNA"/>
</dbReference>
<dbReference type="GO" id="GO:0008233">
    <property type="term" value="F:peptidase activity"/>
    <property type="evidence" value="ECO:0007669"/>
    <property type="project" value="UniProtKB-KW"/>
</dbReference>
<protein>
    <recommendedName>
        <fullName evidence="2">Retrovirus-related Pol polyprotein from transposon TNT 1-94-like beta-barrel domain-containing protein</fullName>
    </recommendedName>
</protein>